<dbReference type="eggNOG" id="COG0146">
    <property type="taxonomic scope" value="Bacteria"/>
</dbReference>
<dbReference type="Pfam" id="PF02538">
    <property type="entry name" value="Hydantoinase_B"/>
    <property type="match status" value="1"/>
</dbReference>
<dbReference type="InterPro" id="IPR003692">
    <property type="entry name" value="Hydantoinase_B"/>
</dbReference>
<dbReference type="RefSeq" id="WP_015759530.1">
    <property type="nucleotide sequence ID" value="NC_013216.1"/>
</dbReference>
<dbReference type="STRING" id="485916.Dtox_4192"/>
<proteinExistence type="predicted"/>
<protein>
    <submittedName>
        <fullName evidence="2">5-oxoprolinase (ATP-hydrolyzing)</fullName>
        <ecNumber evidence="2">3.5.2.9</ecNumber>
    </submittedName>
</protein>
<dbReference type="GO" id="GO:0017168">
    <property type="term" value="F:5-oxoprolinase (ATP-hydrolyzing) activity"/>
    <property type="evidence" value="ECO:0007669"/>
    <property type="project" value="UniProtKB-EC"/>
</dbReference>
<dbReference type="EC" id="3.5.2.9" evidence="2"/>
<dbReference type="PANTHER" id="PTHR11365">
    <property type="entry name" value="5-OXOPROLINASE RELATED"/>
    <property type="match status" value="1"/>
</dbReference>
<feature type="domain" description="Hydantoinase B/oxoprolinase" evidence="1">
    <location>
        <begin position="4"/>
        <end position="527"/>
    </location>
</feature>
<dbReference type="EMBL" id="CP001720">
    <property type="protein sequence ID" value="ACV64860.1"/>
    <property type="molecule type" value="Genomic_DNA"/>
</dbReference>
<accession>C8VZB5</accession>
<dbReference type="InterPro" id="IPR045079">
    <property type="entry name" value="Oxoprolinase-like"/>
</dbReference>
<gene>
    <name evidence="2" type="ordered locus">Dtox_4192</name>
</gene>
<dbReference type="KEGG" id="dae:Dtox_4192"/>
<dbReference type="Proteomes" id="UP000002217">
    <property type="component" value="Chromosome"/>
</dbReference>
<dbReference type="HOGENOM" id="CLU_020413_1_0_9"/>
<dbReference type="GO" id="GO:0005829">
    <property type="term" value="C:cytosol"/>
    <property type="evidence" value="ECO:0007669"/>
    <property type="project" value="TreeGrafter"/>
</dbReference>
<sequence>MTIDAITLEVLRNSLQSVAEEMGVTLIRTALSPNIKDRRDCSTAVYTPEGELVAQAEHIPLHLGLMPTVVQAVLKRFPLSEMEPGDTIIINDPYVSGSHLPDICLISPVYYLDKPLAIVANLAHHVDVGGAVPGSMSTAAREIFQEGLRIPPVKLMQKNKINRDLLDVLANNVRTSKEFYGDIEAQLTANRVGEIRLKELGARYGLELLNHYMNEIIAYGERRMRAALSALPSGVYSYEDYLEGDGITDQPVKIKVALILEGDSLTVDFGGTDPQAVGPVNAARGVIMACVYYTIKAVADPWLPSSAGIGYPIKVITPAGSLVNPLFPAPVAHANINTAQRVADVILGALAGAVPQKVTAAGTGSMSNFTIGGVNKLNGCYYSYVETYGGGQGAKHNQDGMDGVHVHMTNTRNTPVEVIENNYPLRVEKYGLLTDSGGPGEYRGGTGLVREITVLGAEAVVSVSTERAVFAPWGLSGGLAGRRAGYAIKNSASAEHGANLGGKFTGQVAANTTIVLETAGGGGFGNPLKRDPSKVRQDVLNGLVSFKAARDYYGVVISKSYVVDEESTKLLRDELRRSSP</sequence>
<dbReference type="AlphaFoldDB" id="C8VZB5"/>
<organism evidence="2 3">
    <name type="scientific">Desulfofarcimen acetoxidans (strain ATCC 49208 / DSM 771 / KCTC 5769 / VKM B-1644 / 5575)</name>
    <name type="common">Desulfotomaculum acetoxidans</name>
    <dbReference type="NCBI Taxonomy" id="485916"/>
    <lineage>
        <taxon>Bacteria</taxon>
        <taxon>Bacillati</taxon>
        <taxon>Bacillota</taxon>
        <taxon>Clostridia</taxon>
        <taxon>Eubacteriales</taxon>
        <taxon>Peptococcaceae</taxon>
        <taxon>Desulfofarcimen</taxon>
    </lineage>
</organism>
<dbReference type="PANTHER" id="PTHR11365:SF23">
    <property type="entry name" value="HYPOTHETICAL 5-OXOPROLINASE (EUROFUNG)-RELATED"/>
    <property type="match status" value="1"/>
</dbReference>
<evidence type="ECO:0000313" key="2">
    <source>
        <dbReference type="EMBL" id="ACV64860.1"/>
    </source>
</evidence>
<evidence type="ECO:0000259" key="1">
    <source>
        <dbReference type="Pfam" id="PF02538"/>
    </source>
</evidence>
<keyword evidence="3" id="KW-1185">Reference proteome</keyword>
<name>C8VZB5_DESAS</name>
<dbReference type="GO" id="GO:0006749">
    <property type="term" value="P:glutathione metabolic process"/>
    <property type="evidence" value="ECO:0007669"/>
    <property type="project" value="TreeGrafter"/>
</dbReference>
<dbReference type="OrthoDB" id="102473at2"/>
<reference evidence="2 3" key="1">
    <citation type="journal article" date="2009" name="Stand. Genomic Sci.">
        <title>Complete genome sequence of Desulfotomaculum acetoxidans type strain (5575).</title>
        <authorList>
            <person name="Spring S."/>
            <person name="Lapidus A."/>
            <person name="Schroder M."/>
            <person name="Gleim D."/>
            <person name="Sims D."/>
            <person name="Meincke L."/>
            <person name="Glavina Del Rio T."/>
            <person name="Tice H."/>
            <person name="Copeland A."/>
            <person name="Cheng J.F."/>
            <person name="Lucas S."/>
            <person name="Chen F."/>
            <person name="Nolan M."/>
            <person name="Bruce D."/>
            <person name="Goodwin L."/>
            <person name="Pitluck S."/>
            <person name="Ivanova N."/>
            <person name="Mavromatis K."/>
            <person name="Mikhailova N."/>
            <person name="Pati A."/>
            <person name="Chen A."/>
            <person name="Palaniappan K."/>
            <person name="Land M."/>
            <person name="Hauser L."/>
            <person name="Chang Y.J."/>
            <person name="Jeffries C.D."/>
            <person name="Chain P."/>
            <person name="Saunders E."/>
            <person name="Brettin T."/>
            <person name="Detter J.C."/>
            <person name="Goker M."/>
            <person name="Bristow J."/>
            <person name="Eisen J.A."/>
            <person name="Markowitz V."/>
            <person name="Hugenholtz P."/>
            <person name="Kyrpides N.C."/>
            <person name="Klenk H.P."/>
            <person name="Han C."/>
        </authorList>
    </citation>
    <scope>NUCLEOTIDE SEQUENCE [LARGE SCALE GENOMIC DNA]</scope>
    <source>
        <strain evidence="3">ATCC 49208 / DSM 771 / VKM B-1644</strain>
    </source>
</reference>
<keyword evidence="2" id="KW-0378">Hydrolase</keyword>
<evidence type="ECO:0000313" key="3">
    <source>
        <dbReference type="Proteomes" id="UP000002217"/>
    </source>
</evidence>